<proteinExistence type="predicted"/>
<reference evidence="1" key="2">
    <citation type="submission" date="2025-08" db="UniProtKB">
        <authorList>
            <consortium name="Ensembl"/>
        </authorList>
    </citation>
    <scope>IDENTIFICATION</scope>
</reference>
<dbReference type="Proteomes" id="UP000314987">
    <property type="component" value="Unassembled WGS sequence"/>
</dbReference>
<sequence length="82" mass="8974">SEVQERDFCLGGRRCVQCDVQLVESGGEVRHPGGSLHLSCKASGFTLSSHWMNWVHQALGKALEWVANISGSSTYYADSMKS</sequence>
<dbReference type="InterPro" id="IPR050199">
    <property type="entry name" value="IgHV"/>
</dbReference>
<dbReference type="InterPro" id="IPR013783">
    <property type="entry name" value="Ig-like_fold"/>
</dbReference>
<dbReference type="AlphaFoldDB" id="A0A4X2L6Q1"/>
<reference evidence="1" key="3">
    <citation type="submission" date="2025-09" db="UniProtKB">
        <authorList>
            <consortium name="Ensembl"/>
        </authorList>
    </citation>
    <scope>IDENTIFICATION</scope>
</reference>
<reference evidence="2" key="1">
    <citation type="submission" date="2018-12" db="EMBL/GenBank/DDBJ databases">
        <authorList>
            <person name="Yazar S."/>
        </authorList>
    </citation>
    <scope>NUCLEOTIDE SEQUENCE [LARGE SCALE GENOMIC DNA]</scope>
</reference>
<dbReference type="Gene3D" id="2.60.40.10">
    <property type="entry name" value="Immunoglobulins"/>
    <property type="match status" value="1"/>
</dbReference>
<dbReference type="STRING" id="29139.ENSVURP00010017781"/>
<dbReference type="OMA" id="WISYIST"/>
<dbReference type="SUPFAM" id="SSF48726">
    <property type="entry name" value="Immunoglobulin"/>
    <property type="match status" value="1"/>
</dbReference>
<name>A0A4X2L6Q1_VOMUR</name>
<protein>
    <recommendedName>
        <fullName evidence="3">Immunoglobulin V-set domain-containing protein</fullName>
    </recommendedName>
</protein>
<dbReference type="PANTHER" id="PTHR23266">
    <property type="entry name" value="IMMUNOGLOBULIN HEAVY CHAIN"/>
    <property type="match status" value="1"/>
</dbReference>
<keyword evidence="2" id="KW-1185">Reference proteome</keyword>
<dbReference type="Ensembl" id="ENSVURT00010020202.1">
    <property type="protein sequence ID" value="ENSVURP00010017781.1"/>
    <property type="gene ID" value="ENSVURG00010013592.1"/>
</dbReference>
<evidence type="ECO:0000313" key="1">
    <source>
        <dbReference type="Ensembl" id="ENSVURP00010017781.1"/>
    </source>
</evidence>
<dbReference type="InterPro" id="IPR036179">
    <property type="entry name" value="Ig-like_dom_sf"/>
</dbReference>
<organism evidence="1 2">
    <name type="scientific">Vombatus ursinus</name>
    <name type="common">Common wombat</name>
    <dbReference type="NCBI Taxonomy" id="29139"/>
    <lineage>
        <taxon>Eukaryota</taxon>
        <taxon>Metazoa</taxon>
        <taxon>Chordata</taxon>
        <taxon>Craniata</taxon>
        <taxon>Vertebrata</taxon>
        <taxon>Euteleostomi</taxon>
        <taxon>Mammalia</taxon>
        <taxon>Metatheria</taxon>
        <taxon>Diprotodontia</taxon>
        <taxon>Vombatidae</taxon>
        <taxon>Vombatus</taxon>
    </lineage>
</organism>
<evidence type="ECO:0008006" key="3">
    <source>
        <dbReference type="Google" id="ProtNLM"/>
    </source>
</evidence>
<dbReference type="GeneTree" id="ENSGT01050000244936"/>
<accession>A0A4X2L6Q1</accession>
<evidence type="ECO:0000313" key="2">
    <source>
        <dbReference type="Proteomes" id="UP000314987"/>
    </source>
</evidence>